<dbReference type="EMBL" id="BTGU01000005">
    <property type="protein sequence ID" value="GMN35577.1"/>
    <property type="molecule type" value="Genomic_DNA"/>
</dbReference>
<organism evidence="3 4">
    <name type="scientific">Ficus carica</name>
    <name type="common">Common fig</name>
    <dbReference type="NCBI Taxonomy" id="3494"/>
    <lineage>
        <taxon>Eukaryota</taxon>
        <taxon>Viridiplantae</taxon>
        <taxon>Streptophyta</taxon>
        <taxon>Embryophyta</taxon>
        <taxon>Tracheophyta</taxon>
        <taxon>Spermatophyta</taxon>
        <taxon>Magnoliopsida</taxon>
        <taxon>eudicotyledons</taxon>
        <taxon>Gunneridae</taxon>
        <taxon>Pentapetalae</taxon>
        <taxon>rosids</taxon>
        <taxon>fabids</taxon>
        <taxon>Rosales</taxon>
        <taxon>Moraceae</taxon>
        <taxon>Ficeae</taxon>
        <taxon>Ficus</taxon>
    </lineage>
</organism>
<keyword evidence="2" id="KW-1133">Transmembrane helix</keyword>
<evidence type="ECO:0000256" key="1">
    <source>
        <dbReference type="SAM" id="MobiDB-lite"/>
    </source>
</evidence>
<keyword evidence="2" id="KW-0812">Transmembrane</keyword>
<dbReference type="Proteomes" id="UP001187192">
    <property type="component" value="Unassembled WGS sequence"/>
</dbReference>
<reference evidence="3" key="1">
    <citation type="submission" date="2023-07" db="EMBL/GenBank/DDBJ databases">
        <title>draft genome sequence of fig (Ficus carica).</title>
        <authorList>
            <person name="Takahashi T."/>
            <person name="Nishimura K."/>
        </authorList>
    </citation>
    <scope>NUCLEOTIDE SEQUENCE</scope>
</reference>
<dbReference type="AlphaFoldDB" id="A0AA88CZC4"/>
<proteinExistence type="predicted"/>
<protein>
    <recommendedName>
        <fullName evidence="5">DUF4408 domain-containing protein</fullName>
    </recommendedName>
</protein>
<keyword evidence="4" id="KW-1185">Reference proteome</keyword>
<evidence type="ECO:0008006" key="5">
    <source>
        <dbReference type="Google" id="ProtNLM"/>
    </source>
</evidence>
<evidence type="ECO:0000313" key="3">
    <source>
        <dbReference type="EMBL" id="GMN35577.1"/>
    </source>
</evidence>
<dbReference type="PANTHER" id="PTHR33640:SF34">
    <property type="entry name" value="PROTEIN, PUTATIVE-RELATED"/>
    <property type="match status" value="1"/>
</dbReference>
<gene>
    <name evidence="3" type="ORF">TIFTF001_005380</name>
</gene>
<accession>A0AA88CZC4</accession>
<feature type="transmembrane region" description="Helical" evidence="2">
    <location>
        <begin position="96"/>
        <end position="114"/>
    </location>
</feature>
<name>A0AA88CZC4_FICCA</name>
<sequence>MLSVVRAVSIRLTDPNNLNTLHRFLFEAVDDSDKIDDVKTEKDFAMRRFHRRRKFKWFLEACAVLLLLAQSSAYWLPIAGGYSGDLPRKILSVFRSHLFVFALFNAIILAVYSLSGKIPIPTDAGSDQQQPDLYDEFLTNSKSVRRIPAVNDSPAPETPPADEKTVSSENAYAKPKPEVLSECTDKDEKALVVKSYERTQSVRVQRKRSTIEQSHRDFRRSYTDVNRKLTSCGEEESKNSNGVNQLSNEEFKRAVDAFIANQKWMQREEYNEERKTERFMALTVCQ</sequence>
<feature type="transmembrane region" description="Helical" evidence="2">
    <location>
        <begin position="57"/>
        <end position="76"/>
    </location>
</feature>
<evidence type="ECO:0000313" key="4">
    <source>
        <dbReference type="Proteomes" id="UP001187192"/>
    </source>
</evidence>
<feature type="region of interest" description="Disordered" evidence="1">
    <location>
        <begin position="148"/>
        <end position="180"/>
    </location>
</feature>
<keyword evidence="2" id="KW-0472">Membrane</keyword>
<dbReference type="PANTHER" id="PTHR33640">
    <property type="entry name" value="TRANSMEMBRANE PROTEIN"/>
    <property type="match status" value="1"/>
</dbReference>
<evidence type="ECO:0000256" key="2">
    <source>
        <dbReference type="SAM" id="Phobius"/>
    </source>
</evidence>
<comment type="caution">
    <text evidence="3">The sequence shown here is derived from an EMBL/GenBank/DDBJ whole genome shotgun (WGS) entry which is preliminary data.</text>
</comment>